<gene>
    <name evidence="4" type="ORF">OJ997_32090</name>
</gene>
<evidence type="ECO:0000256" key="2">
    <source>
        <dbReference type="ARBA" id="ARBA00022840"/>
    </source>
</evidence>
<dbReference type="InterPro" id="IPR041664">
    <property type="entry name" value="AAA_16"/>
</dbReference>
<dbReference type="Gene3D" id="3.40.50.300">
    <property type="entry name" value="P-loop containing nucleotide triphosphate hydrolases"/>
    <property type="match status" value="1"/>
</dbReference>
<dbReference type="AlphaFoldDB" id="A0A9X3NGM3"/>
<dbReference type="GO" id="GO:0005524">
    <property type="term" value="F:ATP binding"/>
    <property type="evidence" value="ECO:0007669"/>
    <property type="project" value="UniProtKB-KW"/>
</dbReference>
<dbReference type="PANTHER" id="PTHR16305:SF35">
    <property type="entry name" value="TRANSCRIPTIONAL ACTIVATOR DOMAIN"/>
    <property type="match status" value="1"/>
</dbReference>
<evidence type="ECO:0000313" key="4">
    <source>
        <dbReference type="EMBL" id="MDA0184989.1"/>
    </source>
</evidence>
<reference evidence="4" key="1">
    <citation type="submission" date="2022-10" db="EMBL/GenBank/DDBJ databases">
        <title>The WGS of Solirubrobacter phytolaccae KCTC 29190.</title>
        <authorList>
            <person name="Jiang Z."/>
        </authorList>
    </citation>
    <scope>NUCLEOTIDE SEQUENCE</scope>
    <source>
        <strain evidence="4">KCTC 29190</strain>
    </source>
</reference>
<feature type="domain" description="Orc1-like AAA ATPase" evidence="3">
    <location>
        <begin position="9"/>
        <end position="165"/>
    </location>
</feature>
<dbReference type="InterPro" id="IPR027417">
    <property type="entry name" value="P-loop_NTPase"/>
</dbReference>
<dbReference type="RefSeq" id="WP_270029460.1">
    <property type="nucleotide sequence ID" value="NZ_JAPDDP010000094.1"/>
</dbReference>
<dbReference type="SUPFAM" id="SSF52540">
    <property type="entry name" value="P-loop containing nucleoside triphosphate hydrolases"/>
    <property type="match status" value="1"/>
</dbReference>
<dbReference type="EMBL" id="JAPDDP010000094">
    <property type="protein sequence ID" value="MDA0184989.1"/>
    <property type="molecule type" value="Genomic_DNA"/>
</dbReference>
<keyword evidence="5" id="KW-1185">Reference proteome</keyword>
<dbReference type="PANTHER" id="PTHR16305">
    <property type="entry name" value="TESTICULAR SOLUBLE ADENYLYL CYCLASE"/>
    <property type="match status" value="1"/>
</dbReference>
<evidence type="ECO:0000256" key="1">
    <source>
        <dbReference type="ARBA" id="ARBA00022741"/>
    </source>
</evidence>
<dbReference type="Pfam" id="PF13191">
    <property type="entry name" value="AAA_16"/>
    <property type="match status" value="1"/>
</dbReference>
<keyword evidence="1" id="KW-0547">Nucleotide-binding</keyword>
<sequence>MRRPGDSAKLVGREDELSTIDALLERGRAQGEALLLHGDPGIGKSALAAAATSKARAQGATVLTTTGMPSEAEVPYTSLQPLLWPILDEADALPAPQKAAIEAVMGFAGDAAQDPFRTGLAVLGLLGDAAERTPVVVIVEDAHWIDEATAEVLAFVARRIEADALVMLLTSREPVPRSFRGLPARKLEPLGPAHAEALLQGLAPDLTPATRQRILDQAQGNPLGLTELLAGAARAQEEPELPTWLPLSTRLERTFAARVADLPESTRAALLVAALTDIADVTEVLTAASRLTGAPLDLEAFTPAVEAGIVEVDELRVRFGHPLMRSAIGQGGSESRRREAHEALAHTLAADRARSLGHRVAAAAGSTDDGIADELVAMAKVAQRRGSMVRAAETLGRAAALTGDELTRGARLLDAAALALDIGRDDLVERLLAEAAQLTLSLDDQQRRMWLMRTSDQRAPTPAWFAAHLDRVDALIAAGDAARASQALLSTAFRAWWSDVPEPLRERMVGAARALPSGRPDVIVAMVLALVAPAAHGREICQTLKRIDPDAVPADLLRLFAVISTIIGTFDRGVDVGDRALDRLRGRGRYGLLATALVGRAWAGVFAGAWGASLALAQEAEVVSRETDQPLWVVAACSAQAALAGVRGDLETALALADRADAALPPGAADGMRSMAEVARGLARLTAGDAGAALAHFTRVLDDGEPWHVDFVARWIVADALDAAVAANAYEAGRALLARAETFAGPSRHLRASIAYGRLLLAPEAEADALAEAALAASRELPLLHARVQLAHGGHLRRSNARASAARDTFEALDMAV</sequence>
<feature type="non-terminal residue" evidence="4">
    <location>
        <position position="817"/>
    </location>
</feature>
<name>A0A9X3NGM3_9ACTN</name>
<accession>A0A9X3NGM3</accession>
<organism evidence="4 5">
    <name type="scientific">Solirubrobacter phytolaccae</name>
    <dbReference type="NCBI Taxonomy" id="1404360"/>
    <lineage>
        <taxon>Bacteria</taxon>
        <taxon>Bacillati</taxon>
        <taxon>Actinomycetota</taxon>
        <taxon>Thermoleophilia</taxon>
        <taxon>Solirubrobacterales</taxon>
        <taxon>Solirubrobacteraceae</taxon>
        <taxon>Solirubrobacter</taxon>
    </lineage>
</organism>
<dbReference type="Proteomes" id="UP001147653">
    <property type="component" value="Unassembled WGS sequence"/>
</dbReference>
<keyword evidence="2" id="KW-0067">ATP-binding</keyword>
<proteinExistence type="predicted"/>
<comment type="caution">
    <text evidence="4">The sequence shown here is derived from an EMBL/GenBank/DDBJ whole genome shotgun (WGS) entry which is preliminary data.</text>
</comment>
<evidence type="ECO:0000259" key="3">
    <source>
        <dbReference type="Pfam" id="PF13191"/>
    </source>
</evidence>
<dbReference type="GO" id="GO:0005737">
    <property type="term" value="C:cytoplasm"/>
    <property type="evidence" value="ECO:0007669"/>
    <property type="project" value="TreeGrafter"/>
</dbReference>
<dbReference type="GO" id="GO:0004016">
    <property type="term" value="F:adenylate cyclase activity"/>
    <property type="evidence" value="ECO:0007669"/>
    <property type="project" value="TreeGrafter"/>
</dbReference>
<evidence type="ECO:0000313" key="5">
    <source>
        <dbReference type="Proteomes" id="UP001147653"/>
    </source>
</evidence>
<protein>
    <submittedName>
        <fullName evidence="4">AAA family ATPase</fullName>
    </submittedName>
</protein>